<dbReference type="Gene3D" id="3.40.50.300">
    <property type="entry name" value="P-loop containing nucleotide triphosphate hydrolases"/>
    <property type="match status" value="1"/>
</dbReference>
<keyword evidence="2" id="KW-0547">Nucleotide-binding</keyword>
<keyword evidence="2" id="KW-0067">ATP-binding</keyword>
<dbReference type="InterPro" id="IPR027417">
    <property type="entry name" value="P-loop_NTPase"/>
</dbReference>
<dbReference type="RefSeq" id="WP_107543717.1">
    <property type="nucleotide sequence ID" value="NZ_CP049802.1"/>
</dbReference>
<name>A0ABS9NGW0_STAWA</name>
<dbReference type="Pfam" id="PF01695">
    <property type="entry name" value="IstB_IS21"/>
    <property type="match status" value="1"/>
</dbReference>
<proteinExistence type="predicted"/>
<accession>A0ABS9NGW0</accession>
<sequence length="262" mass="30374">MEAFQNLAKQAGFRNKIVKQEFELHCKDCGRKYDYYEFDNGQVVKDGCDCDMIALAKESTENYRKKQRKAKAEKIFKQSIINDNLAQVTFDNYEPTSEKLKYAKGLCQRYAQNFTLDNKQSLLIQGSFGTGKSHLSMSIVKEVKAKGYTVLYMNVPQLISTIKNTYNNNRNGMTEQELAQIISDVDLMVFDDFGINMNEFATSKMFELVESRVGKHNIFTTNLDEKEMTRNKDMQRIFSRIMSNTTLIKMDGQDYRTRGLKF</sequence>
<dbReference type="Proteomes" id="UP000814367">
    <property type="component" value="Unassembled WGS sequence"/>
</dbReference>
<dbReference type="CDD" id="cd00009">
    <property type="entry name" value="AAA"/>
    <property type="match status" value="1"/>
</dbReference>
<evidence type="ECO:0000259" key="1">
    <source>
        <dbReference type="Pfam" id="PF01695"/>
    </source>
</evidence>
<comment type="caution">
    <text evidence="2">The sequence shown here is derived from an EMBL/GenBank/DDBJ whole genome shotgun (WGS) entry which is preliminary data.</text>
</comment>
<evidence type="ECO:0000313" key="2">
    <source>
        <dbReference type="EMBL" id="MCG6226002.1"/>
    </source>
</evidence>
<dbReference type="SUPFAM" id="SSF52540">
    <property type="entry name" value="P-loop containing nucleoside triphosphate hydrolases"/>
    <property type="match status" value="1"/>
</dbReference>
<dbReference type="InterPro" id="IPR002611">
    <property type="entry name" value="IstB_ATP-bd"/>
</dbReference>
<evidence type="ECO:0000313" key="3">
    <source>
        <dbReference type="Proteomes" id="UP000814367"/>
    </source>
</evidence>
<gene>
    <name evidence="2" type="ORF">G8J23_08400</name>
</gene>
<organism evidence="2 3">
    <name type="scientific">Staphylococcus warneri</name>
    <dbReference type="NCBI Taxonomy" id="1292"/>
    <lineage>
        <taxon>Bacteria</taxon>
        <taxon>Bacillati</taxon>
        <taxon>Bacillota</taxon>
        <taxon>Bacilli</taxon>
        <taxon>Bacillales</taxon>
        <taxon>Staphylococcaceae</taxon>
        <taxon>Staphylococcus</taxon>
    </lineage>
</organism>
<protein>
    <submittedName>
        <fullName evidence="2">ATP-binding protein</fullName>
    </submittedName>
</protein>
<dbReference type="GO" id="GO:0005524">
    <property type="term" value="F:ATP binding"/>
    <property type="evidence" value="ECO:0007669"/>
    <property type="project" value="UniProtKB-KW"/>
</dbReference>
<dbReference type="PANTHER" id="PTHR30050:SF4">
    <property type="entry name" value="ATP-BINDING PROTEIN RV3427C IN INSERTION SEQUENCE-RELATED"/>
    <property type="match status" value="1"/>
</dbReference>
<dbReference type="PANTHER" id="PTHR30050">
    <property type="entry name" value="CHROMOSOMAL REPLICATION INITIATOR PROTEIN DNAA"/>
    <property type="match status" value="1"/>
</dbReference>
<reference evidence="2 3" key="1">
    <citation type="submission" date="2020-03" db="EMBL/GenBank/DDBJ databases">
        <title>Comparative genetics of Staphylococcus warneri persistents from caprine mastitis.</title>
        <authorList>
            <person name="Franca C.A."/>
            <person name="Rosa D.S."/>
            <person name="Silva A."/>
            <person name="Rodrigues D.L.N."/>
            <person name="Santos R.G."/>
            <person name="Castillo R.E.H."/>
            <person name="Moreira M.A.S."/>
            <person name="Lima M.C."/>
            <person name="Gouveia G.V."/>
            <person name="Gouveia J.J.S."/>
            <person name="Souza R.F.S."/>
            <person name="Bertram B."/>
            <person name="Azevedo V."/>
            <person name="Costa M."/>
        </authorList>
    </citation>
    <scope>NUCLEOTIDE SEQUENCE [LARGE SCALE GENOMIC DNA]</scope>
    <source>
        <strain evidence="2 3">Cap 9.2</strain>
    </source>
</reference>
<feature type="domain" description="IstB-like ATP-binding" evidence="1">
    <location>
        <begin position="87"/>
        <end position="258"/>
    </location>
</feature>
<dbReference type="EMBL" id="JAANHJ010000001">
    <property type="protein sequence ID" value="MCG6226002.1"/>
    <property type="molecule type" value="Genomic_DNA"/>
</dbReference>
<keyword evidence="3" id="KW-1185">Reference proteome</keyword>